<feature type="signal peptide" evidence="2">
    <location>
        <begin position="1"/>
        <end position="21"/>
    </location>
</feature>
<accession>A0A9D2MCU3</accession>
<dbReference type="Pfam" id="PF12682">
    <property type="entry name" value="Flavodoxin_4"/>
    <property type="match status" value="1"/>
</dbReference>
<dbReference type="InterPro" id="IPR008254">
    <property type="entry name" value="Flavodoxin/NO_synth"/>
</dbReference>
<dbReference type="AlphaFoldDB" id="A0A9D2MCU3"/>
<dbReference type="SUPFAM" id="SSF52218">
    <property type="entry name" value="Flavoproteins"/>
    <property type="match status" value="1"/>
</dbReference>
<feature type="domain" description="Flavodoxin-like" evidence="3">
    <location>
        <begin position="70"/>
        <end position="230"/>
    </location>
</feature>
<dbReference type="InterPro" id="IPR019546">
    <property type="entry name" value="TAT_signal_bac_arc"/>
</dbReference>
<evidence type="ECO:0000313" key="4">
    <source>
        <dbReference type="EMBL" id="HJB58356.1"/>
    </source>
</evidence>
<dbReference type="PANTHER" id="PTHR39201">
    <property type="entry name" value="EXPORTED PROTEIN-RELATED"/>
    <property type="match status" value="1"/>
</dbReference>
<dbReference type="PROSITE" id="PS51257">
    <property type="entry name" value="PROKAR_LIPOPROTEIN"/>
    <property type="match status" value="1"/>
</dbReference>
<feature type="region of interest" description="Disordered" evidence="1">
    <location>
        <begin position="26"/>
        <end position="53"/>
    </location>
</feature>
<sequence length="230" mass="22686">MKRRDFLKLSAALALTGAAAACGGPSASSAPAASGSSGASGAPAAPADSAAPASGAATDAAAGAPAGGRVLVAYFSATGNTAAVAETIAGAAGAELFALEPVTPYTDADLDYNDNGSRTSQERADPALQEVPLVSAAVDGWDTYDTVFVGYPIWWGGAAWPVNGFVTGNDFAGKRVIPFCTSGGSGLGRSGERLAELAGSGDWAEGRRFSAGAGAEEIAAWLAELGLQLL</sequence>
<dbReference type="Proteomes" id="UP000824211">
    <property type="component" value="Unassembled WGS sequence"/>
</dbReference>
<dbReference type="EMBL" id="DWXX01000031">
    <property type="protein sequence ID" value="HJB58356.1"/>
    <property type="molecule type" value="Genomic_DNA"/>
</dbReference>
<evidence type="ECO:0000256" key="1">
    <source>
        <dbReference type="SAM" id="MobiDB-lite"/>
    </source>
</evidence>
<protein>
    <submittedName>
        <fullName evidence="4">Twin-arginine translocation signal domain-containing protein</fullName>
    </submittedName>
</protein>
<dbReference type="NCBIfam" id="TIGR01409">
    <property type="entry name" value="TAT_signal_seq"/>
    <property type="match status" value="1"/>
</dbReference>
<reference evidence="4" key="1">
    <citation type="journal article" date="2021" name="PeerJ">
        <title>Extensive microbial diversity within the chicken gut microbiome revealed by metagenomics and culture.</title>
        <authorList>
            <person name="Gilroy R."/>
            <person name="Ravi A."/>
            <person name="Getino M."/>
            <person name="Pursley I."/>
            <person name="Horton D.L."/>
            <person name="Alikhan N.F."/>
            <person name="Baker D."/>
            <person name="Gharbi K."/>
            <person name="Hall N."/>
            <person name="Watson M."/>
            <person name="Adriaenssens E.M."/>
            <person name="Foster-Nyarko E."/>
            <person name="Jarju S."/>
            <person name="Secka A."/>
            <person name="Antonio M."/>
            <person name="Oren A."/>
            <person name="Chaudhuri R.R."/>
            <person name="La Ragione R."/>
            <person name="Hildebrand F."/>
            <person name="Pallen M.J."/>
        </authorList>
    </citation>
    <scope>NUCLEOTIDE SEQUENCE</scope>
    <source>
        <strain evidence="4">ChiHjej9B8-13557</strain>
    </source>
</reference>
<dbReference type="PROSITE" id="PS51318">
    <property type="entry name" value="TAT"/>
    <property type="match status" value="1"/>
</dbReference>
<dbReference type="GO" id="GO:0010181">
    <property type="term" value="F:FMN binding"/>
    <property type="evidence" value="ECO:0007669"/>
    <property type="project" value="InterPro"/>
</dbReference>
<evidence type="ECO:0000256" key="2">
    <source>
        <dbReference type="SAM" id="SignalP"/>
    </source>
</evidence>
<evidence type="ECO:0000259" key="3">
    <source>
        <dbReference type="PROSITE" id="PS50902"/>
    </source>
</evidence>
<organism evidence="4 5">
    <name type="scientific">Candidatus Faecalibacterium faecipullorum</name>
    <dbReference type="NCBI Taxonomy" id="2838578"/>
    <lineage>
        <taxon>Bacteria</taxon>
        <taxon>Bacillati</taxon>
        <taxon>Bacillota</taxon>
        <taxon>Clostridia</taxon>
        <taxon>Eubacteriales</taxon>
        <taxon>Oscillospiraceae</taxon>
        <taxon>Faecalibacterium</taxon>
    </lineage>
</organism>
<dbReference type="InterPro" id="IPR029039">
    <property type="entry name" value="Flavoprotein-like_sf"/>
</dbReference>
<dbReference type="InterPro" id="IPR006311">
    <property type="entry name" value="TAT_signal"/>
</dbReference>
<feature type="chain" id="PRO_5039305114" evidence="2">
    <location>
        <begin position="22"/>
        <end position="230"/>
    </location>
</feature>
<gene>
    <name evidence="4" type="ORF">H9771_01635</name>
</gene>
<keyword evidence="2" id="KW-0732">Signal</keyword>
<dbReference type="PANTHER" id="PTHR39201:SF1">
    <property type="entry name" value="FLAVODOXIN-LIKE DOMAIN-CONTAINING PROTEIN"/>
    <property type="match status" value="1"/>
</dbReference>
<dbReference type="GO" id="GO:0016651">
    <property type="term" value="F:oxidoreductase activity, acting on NAD(P)H"/>
    <property type="evidence" value="ECO:0007669"/>
    <property type="project" value="UniProtKB-ARBA"/>
</dbReference>
<reference evidence="4" key="2">
    <citation type="submission" date="2021-04" db="EMBL/GenBank/DDBJ databases">
        <authorList>
            <person name="Gilroy R."/>
        </authorList>
    </citation>
    <scope>NUCLEOTIDE SEQUENCE</scope>
    <source>
        <strain evidence="4">ChiHjej9B8-13557</strain>
    </source>
</reference>
<dbReference type="Gene3D" id="3.40.50.360">
    <property type="match status" value="1"/>
</dbReference>
<comment type="caution">
    <text evidence="4">The sequence shown here is derived from an EMBL/GenBank/DDBJ whole genome shotgun (WGS) entry which is preliminary data.</text>
</comment>
<dbReference type="PROSITE" id="PS50902">
    <property type="entry name" value="FLAVODOXIN_LIKE"/>
    <property type="match status" value="1"/>
</dbReference>
<proteinExistence type="predicted"/>
<name>A0A9D2MCU3_9FIRM</name>
<evidence type="ECO:0000313" key="5">
    <source>
        <dbReference type="Proteomes" id="UP000824211"/>
    </source>
</evidence>